<proteinExistence type="predicted"/>
<evidence type="ECO:0000313" key="2">
    <source>
        <dbReference type="EMBL" id="KAK9754728.1"/>
    </source>
</evidence>
<dbReference type="EMBL" id="JASPKY010000005">
    <property type="protein sequence ID" value="KAK9754728.1"/>
    <property type="molecule type" value="Genomic_DNA"/>
</dbReference>
<evidence type="ECO:0000313" key="3">
    <source>
        <dbReference type="Proteomes" id="UP001458880"/>
    </source>
</evidence>
<keyword evidence="3" id="KW-1185">Reference proteome</keyword>
<reference evidence="2 3" key="1">
    <citation type="journal article" date="2024" name="BMC Genomics">
        <title>De novo assembly and annotation of Popillia japonica's genome with initial clues to its potential as an invasive pest.</title>
        <authorList>
            <person name="Cucini C."/>
            <person name="Boschi S."/>
            <person name="Funari R."/>
            <person name="Cardaioli E."/>
            <person name="Iannotti N."/>
            <person name="Marturano G."/>
            <person name="Paoli F."/>
            <person name="Bruttini M."/>
            <person name="Carapelli A."/>
            <person name="Frati F."/>
            <person name="Nardi F."/>
        </authorList>
    </citation>
    <scope>NUCLEOTIDE SEQUENCE [LARGE SCALE GENOMIC DNA]</scope>
    <source>
        <strain evidence="2">DMR45628</strain>
    </source>
</reference>
<dbReference type="AlphaFoldDB" id="A0AAW1NCT4"/>
<feature type="region of interest" description="Disordered" evidence="1">
    <location>
        <begin position="90"/>
        <end position="111"/>
    </location>
</feature>
<comment type="caution">
    <text evidence="2">The sequence shown here is derived from an EMBL/GenBank/DDBJ whole genome shotgun (WGS) entry which is preliminary data.</text>
</comment>
<gene>
    <name evidence="2" type="ORF">QE152_g949</name>
</gene>
<dbReference type="Proteomes" id="UP001458880">
    <property type="component" value="Unassembled WGS sequence"/>
</dbReference>
<evidence type="ECO:0000256" key="1">
    <source>
        <dbReference type="SAM" id="MobiDB-lite"/>
    </source>
</evidence>
<name>A0AAW1NCT4_POPJA</name>
<organism evidence="2 3">
    <name type="scientific">Popillia japonica</name>
    <name type="common">Japanese beetle</name>
    <dbReference type="NCBI Taxonomy" id="7064"/>
    <lineage>
        <taxon>Eukaryota</taxon>
        <taxon>Metazoa</taxon>
        <taxon>Ecdysozoa</taxon>
        <taxon>Arthropoda</taxon>
        <taxon>Hexapoda</taxon>
        <taxon>Insecta</taxon>
        <taxon>Pterygota</taxon>
        <taxon>Neoptera</taxon>
        <taxon>Endopterygota</taxon>
        <taxon>Coleoptera</taxon>
        <taxon>Polyphaga</taxon>
        <taxon>Scarabaeiformia</taxon>
        <taxon>Scarabaeidae</taxon>
        <taxon>Rutelinae</taxon>
        <taxon>Popillia</taxon>
    </lineage>
</organism>
<accession>A0AAW1NCT4</accession>
<sequence>MNLFCTIRFLEDGVHTYSQTTFIRKVRTGEERREDRRRLVKAHECRFPIVLAEAEKVRKSARQLSGNIRAYSNERSRRAVLRPPWRWRLSQPSSPVRPPAPRRYLVTTSAI</sequence>
<protein>
    <submittedName>
        <fullName evidence="2">Uncharacterized protein</fullName>
    </submittedName>
</protein>